<dbReference type="OrthoDB" id="7390113at2"/>
<evidence type="ECO:0000313" key="2">
    <source>
        <dbReference type="Proteomes" id="UP000294881"/>
    </source>
</evidence>
<protein>
    <submittedName>
        <fullName evidence="1">DnaA protein</fullName>
    </submittedName>
</protein>
<dbReference type="Gene3D" id="1.10.8.60">
    <property type="match status" value="1"/>
</dbReference>
<dbReference type="AlphaFoldDB" id="A0A4R2GW72"/>
<keyword evidence="2" id="KW-1185">Reference proteome</keyword>
<dbReference type="EMBL" id="SLWL01000002">
    <property type="protein sequence ID" value="TCO15281.1"/>
    <property type="molecule type" value="Genomic_DNA"/>
</dbReference>
<dbReference type="GO" id="GO:0006270">
    <property type="term" value="P:DNA replication initiation"/>
    <property type="evidence" value="ECO:0007669"/>
    <property type="project" value="TreeGrafter"/>
</dbReference>
<sequence length="242" mass="26481">MSEAAAQLTLSWPMPDSFAEEDFLVGAANEQAWDMLARWPAWPEPVLRLSGPAGVGKTHLASIFARRVGARWLPDAAMRRHDGVASLAHGDFDNCRPIVIDSCDAALVDEHALFHLLNRVRAEGGAALLVSRSAPQHWGLKTPDLVSRLRLCPVVGVDAPDDALFRAILVKLFHDRQLAIDVSVVDYLARRLDRSVLLARDLVARIDARALALGRRVSRVLAADVLREAKPDAQDGEDPMAI</sequence>
<dbReference type="InterPro" id="IPR027417">
    <property type="entry name" value="P-loop_NTPase"/>
</dbReference>
<name>A0A4R2GW72_9HYPH</name>
<dbReference type="RefSeq" id="WP_132003565.1">
    <property type="nucleotide sequence ID" value="NZ_JBHUNN010000002.1"/>
</dbReference>
<reference evidence="1 2" key="1">
    <citation type="submission" date="2019-03" db="EMBL/GenBank/DDBJ databases">
        <title>Genomic Encyclopedia of Type Strains, Phase IV (KMG-IV): sequencing the most valuable type-strain genomes for metagenomic binning, comparative biology and taxonomic classification.</title>
        <authorList>
            <person name="Goeker M."/>
        </authorList>
    </citation>
    <scope>NUCLEOTIDE SEQUENCE [LARGE SCALE GENOMIC DNA]</scope>
    <source>
        <strain evidence="1 2">DSM 22958</strain>
    </source>
</reference>
<dbReference type="Proteomes" id="UP000294881">
    <property type="component" value="Unassembled WGS sequence"/>
</dbReference>
<dbReference type="PANTHER" id="PTHR30050:SF5">
    <property type="entry name" value="DNAA REGULATORY INACTIVATOR HDA"/>
    <property type="match status" value="1"/>
</dbReference>
<dbReference type="SUPFAM" id="SSF52540">
    <property type="entry name" value="P-loop containing nucleoside triphosphate hydrolases"/>
    <property type="match status" value="1"/>
</dbReference>
<dbReference type="PANTHER" id="PTHR30050">
    <property type="entry name" value="CHROMOSOMAL REPLICATION INITIATOR PROTEIN DNAA"/>
    <property type="match status" value="1"/>
</dbReference>
<dbReference type="GO" id="GO:0005886">
    <property type="term" value="C:plasma membrane"/>
    <property type="evidence" value="ECO:0007669"/>
    <property type="project" value="TreeGrafter"/>
</dbReference>
<comment type="caution">
    <text evidence="1">The sequence shown here is derived from an EMBL/GenBank/DDBJ whole genome shotgun (WGS) entry which is preliminary data.</text>
</comment>
<proteinExistence type="predicted"/>
<gene>
    <name evidence="1" type="ORF">EV666_102260</name>
</gene>
<organism evidence="1 2">
    <name type="scientific">Camelimonas lactis</name>
    <dbReference type="NCBI Taxonomy" id="659006"/>
    <lineage>
        <taxon>Bacteria</taxon>
        <taxon>Pseudomonadati</taxon>
        <taxon>Pseudomonadota</taxon>
        <taxon>Alphaproteobacteria</taxon>
        <taxon>Hyphomicrobiales</taxon>
        <taxon>Chelatococcaceae</taxon>
        <taxon>Camelimonas</taxon>
    </lineage>
</organism>
<dbReference type="GO" id="GO:0003688">
    <property type="term" value="F:DNA replication origin binding"/>
    <property type="evidence" value="ECO:0007669"/>
    <property type="project" value="TreeGrafter"/>
</dbReference>
<accession>A0A4R2GW72</accession>
<dbReference type="Gene3D" id="3.40.50.300">
    <property type="entry name" value="P-loop containing nucleotide triphosphate hydrolases"/>
    <property type="match status" value="1"/>
</dbReference>
<evidence type="ECO:0000313" key="1">
    <source>
        <dbReference type="EMBL" id="TCO15281.1"/>
    </source>
</evidence>